<protein>
    <submittedName>
        <fullName evidence="2">Glycerophosphodiester phosphodiesterase family protein</fullName>
    </submittedName>
</protein>
<keyword evidence="3" id="KW-1185">Reference proteome</keyword>
<organism evidence="2 3">
    <name type="scientific">Flavobacterium rhizosphaerae</name>
    <dbReference type="NCBI Taxonomy" id="3163298"/>
    <lineage>
        <taxon>Bacteria</taxon>
        <taxon>Pseudomonadati</taxon>
        <taxon>Bacteroidota</taxon>
        <taxon>Flavobacteriia</taxon>
        <taxon>Flavobacteriales</taxon>
        <taxon>Flavobacteriaceae</taxon>
        <taxon>Flavobacterium</taxon>
    </lineage>
</organism>
<sequence>MKGYGVLFITGLALSVSCKKAGDATVSTAKTKQTTNVEVQGHRGDRGNFPENSLPAFISAVNKGADVLEMDVVISADNKVVVSHEPYMSYAYVLTPKGDSIHKAEETSYNLYKMPYDSIKKYDIGSKGNINFPQQKKVKAYKPLLAEVIDSVEHYVVSNNRKPVRYNIEIKSVREEYGITQPMPGDFVRLVMDVIKSKNIKGRYTIQSFDPHMLNVLHEEYPHVAVSFLVAEPGIDKNLTQLNFVPQIYSPLYNLVNKGFVDSLKQKDIKIIPWTVNDTLDIKRMRALEVDGIISDYPERVLHNN</sequence>
<dbReference type="PROSITE" id="PS51704">
    <property type="entry name" value="GP_PDE"/>
    <property type="match status" value="1"/>
</dbReference>
<gene>
    <name evidence="2" type="ORF">ABS766_16615</name>
</gene>
<dbReference type="SUPFAM" id="SSF51695">
    <property type="entry name" value="PLC-like phosphodiesterases"/>
    <property type="match status" value="1"/>
</dbReference>
<evidence type="ECO:0000313" key="2">
    <source>
        <dbReference type="EMBL" id="MFL9846048.1"/>
    </source>
</evidence>
<dbReference type="InterPro" id="IPR017946">
    <property type="entry name" value="PLC-like_Pdiesterase_TIM-brl"/>
</dbReference>
<dbReference type="Gene3D" id="3.20.20.190">
    <property type="entry name" value="Phosphatidylinositol (PI) phosphodiesterase"/>
    <property type="match status" value="1"/>
</dbReference>
<dbReference type="Pfam" id="PF03009">
    <property type="entry name" value="GDPD"/>
    <property type="match status" value="1"/>
</dbReference>
<dbReference type="Proteomes" id="UP001629156">
    <property type="component" value="Unassembled WGS sequence"/>
</dbReference>
<dbReference type="InterPro" id="IPR030395">
    <property type="entry name" value="GP_PDE_dom"/>
</dbReference>
<accession>A0ABW8Z319</accession>
<comment type="caution">
    <text evidence="2">The sequence shown here is derived from an EMBL/GenBank/DDBJ whole genome shotgun (WGS) entry which is preliminary data.</text>
</comment>
<dbReference type="PANTHER" id="PTHR46211">
    <property type="entry name" value="GLYCEROPHOSPHORYL DIESTER PHOSPHODIESTERASE"/>
    <property type="match status" value="1"/>
</dbReference>
<name>A0ABW8Z319_9FLAO</name>
<feature type="domain" description="GP-PDE" evidence="1">
    <location>
        <begin position="37"/>
        <end position="305"/>
    </location>
</feature>
<evidence type="ECO:0000259" key="1">
    <source>
        <dbReference type="PROSITE" id="PS51704"/>
    </source>
</evidence>
<reference evidence="2 3" key="1">
    <citation type="submission" date="2024-06" db="EMBL/GenBank/DDBJ databases">
        <authorList>
            <person name="Kaempfer P."/>
            <person name="Viver T."/>
        </authorList>
    </citation>
    <scope>NUCLEOTIDE SEQUENCE [LARGE SCALE GENOMIC DNA]</scope>
    <source>
        <strain evidence="2 3">ST-119</strain>
    </source>
</reference>
<proteinExistence type="predicted"/>
<dbReference type="EMBL" id="JBELPZ010000033">
    <property type="protein sequence ID" value="MFL9846048.1"/>
    <property type="molecule type" value="Genomic_DNA"/>
</dbReference>
<evidence type="ECO:0000313" key="3">
    <source>
        <dbReference type="Proteomes" id="UP001629156"/>
    </source>
</evidence>
<dbReference type="PANTHER" id="PTHR46211:SF14">
    <property type="entry name" value="GLYCEROPHOSPHODIESTER PHOSPHODIESTERASE"/>
    <property type="match status" value="1"/>
</dbReference>
<dbReference type="PROSITE" id="PS51257">
    <property type="entry name" value="PROKAR_LIPOPROTEIN"/>
    <property type="match status" value="1"/>
</dbReference>
<dbReference type="RefSeq" id="WP_408086323.1">
    <property type="nucleotide sequence ID" value="NZ_JBELPZ010000033.1"/>
</dbReference>